<dbReference type="InterPro" id="IPR029058">
    <property type="entry name" value="AB_hydrolase_fold"/>
</dbReference>
<keyword evidence="2" id="KW-0378">Hydrolase</keyword>
<dbReference type="PANTHER" id="PTHR43433">
    <property type="entry name" value="HYDROLASE, ALPHA/BETA FOLD FAMILY PROTEIN"/>
    <property type="match status" value="1"/>
</dbReference>
<reference evidence="3" key="1">
    <citation type="journal article" date="2019" name="Int. J. Syst. Evol. Microbiol.">
        <title>The Global Catalogue of Microorganisms (GCM) 10K type strain sequencing project: providing services to taxonomists for standard genome sequencing and annotation.</title>
        <authorList>
            <consortium name="The Broad Institute Genomics Platform"/>
            <consortium name="The Broad Institute Genome Sequencing Center for Infectious Disease"/>
            <person name="Wu L."/>
            <person name="Ma J."/>
        </authorList>
    </citation>
    <scope>NUCLEOTIDE SEQUENCE [LARGE SCALE GENOMIC DNA]</scope>
    <source>
        <strain evidence="3">CGMCC 4.1437</strain>
    </source>
</reference>
<dbReference type="EMBL" id="JBHSOF010000016">
    <property type="protein sequence ID" value="MFC5664264.1"/>
    <property type="molecule type" value="Genomic_DNA"/>
</dbReference>
<protein>
    <submittedName>
        <fullName evidence="2">Alpha/beta fold hydrolase</fullName>
    </submittedName>
</protein>
<keyword evidence="3" id="KW-1185">Reference proteome</keyword>
<dbReference type="RefSeq" id="WP_380225965.1">
    <property type="nucleotide sequence ID" value="NZ_JBHSOF010000016.1"/>
</dbReference>
<gene>
    <name evidence="2" type="ORF">ACFP3U_14875</name>
</gene>
<evidence type="ECO:0000313" key="2">
    <source>
        <dbReference type="EMBL" id="MFC5664264.1"/>
    </source>
</evidence>
<dbReference type="PANTHER" id="PTHR43433:SF5">
    <property type="entry name" value="AB HYDROLASE-1 DOMAIN-CONTAINING PROTEIN"/>
    <property type="match status" value="1"/>
</dbReference>
<evidence type="ECO:0000313" key="3">
    <source>
        <dbReference type="Proteomes" id="UP001595975"/>
    </source>
</evidence>
<dbReference type="InterPro" id="IPR050471">
    <property type="entry name" value="AB_hydrolase"/>
</dbReference>
<feature type="domain" description="AB hydrolase-1" evidence="1">
    <location>
        <begin position="26"/>
        <end position="275"/>
    </location>
</feature>
<organism evidence="2 3">
    <name type="scientific">Kitasatospora misakiensis</name>
    <dbReference type="NCBI Taxonomy" id="67330"/>
    <lineage>
        <taxon>Bacteria</taxon>
        <taxon>Bacillati</taxon>
        <taxon>Actinomycetota</taxon>
        <taxon>Actinomycetes</taxon>
        <taxon>Kitasatosporales</taxon>
        <taxon>Streptomycetaceae</taxon>
        <taxon>Kitasatospora</taxon>
    </lineage>
</organism>
<dbReference type="SUPFAM" id="SSF53474">
    <property type="entry name" value="alpha/beta-Hydrolases"/>
    <property type="match status" value="1"/>
</dbReference>
<sequence>MLDYGRTVEVDGAELYADLHGDPADPAVLLIHGAGHCRLNWPDGFVDRLAAGGRYVVRYDARDAGASTTFPVGAPPYGLPDLVEDAAALIDALGLGAAHVLGMSQGAAVGQLLALGHPERVATLTLASGTPGGPGHEQPDLPPMADRLAAFFAQAGGGGGVDWSDRAAVIESMVEGERPFAAVSRPFDEDGVRRLAARVVDHARDIAAQSTNPYLIDAGRPWRDRLGAITAPTLVLHGEEDPLFPPEHGRALAAEIPGARFLALPGTGHEVFPEHTWDTVVPALLAHTANRGGPAGRA</sequence>
<dbReference type="Gene3D" id="3.40.50.1820">
    <property type="entry name" value="alpha/beta hydrolase"/>
    <property type="match status" value="1"/>
</dbReference>
<dbReference type="Proteomes" id="UP001595975">
    <property type="component" value="Unassembled WGS sequence"/>
</dbReference>
<comment type="caution">
    <text evidence="2">The sequence shown here is derived from an EMBL/GenBank/DDBJ whole genome shotgun (WGS) entry which is preliminary data.</text>
</comment>
<evidence type="ECO:0000259" key="1">
    <source>
        <dbReference type="Pfam" id="PF00561"/>
    </source>
</evidence>
<dbReference type="GO" id="GO:0016787">
    <property type="term" value="F:hydrolase activity"/>
    <property type="evidence" value="ECO:0007669"/>
    <property type="project" value="UniProtKB-KW"/>
</dbReference>
<dbReference type="InterPro" id="IPR000073">
    <property type="entry name" value="AB_hydrolase_1"/>
</dbReference>
<proteinExistence type="predicted"/>
<accession>A0ABW0X5K5</accession>
<name>A0ABW0X5K5_9ACTN</name>
<dbReference type="Pfam" id="PF00561">
    <property type="entry name" value="Abhydrolase_1"/>
    <property type="match status" value="1"/>
</dbReference>